<accession>A0A173MC50</accession>
<dbReference type="Pfam" id="PF00440">
    <property type="entry name" value="TetR_N"/>
    <property type="match status" value="1"/>
</dbReference>
<dbReference type="InterPro" id="IPR050109">
    <property type="entry name" value="HTH-type_TetR-like_transc_reg"/>
</dbReference>
<evidence type="ECO:0000313" key="6">
    <source>
        <dbReference type="EMBL" id="SIT34300.1"/>
    </source>
</evidence>
<dbReference type="InterPro" id="IPR001647">
    <property type="entry name" value="HTH_TetR"/>
</dbReference>
<evidence type="ECO:0000256" key="3">
    <source>
        <dbReference type="ARBA" id="ARBA00023163"/>
    </source>
</evidence>
<proteinExistence type="predicted"/>
<dbReference type="GO" id="GO:0003700">
    <property type="term" value="F:DNA-binding transcription factor activity"/>
    <property type="evidence" value="ECO:0007669"/>
    <property type="project" value="TreeGrafter"/>
</dbReference>
<dbReference type="InterPro" id="IPR009057">
    <property type="entry name" value="Homeodomain-like_sf"/>
</dbReference>
<dbReference type="Gene3D" id="1.10.357.10">
    <property type="entry name" value="Tetracycline Repressor, domain 2"/>
    <property type="match status" value="1"/>
</dbReference>
<dbReference type="GO" id="GO:0000976">
    <property type="term" value="F:transcription cis-regulatory region binding"/>
    <property type="evidence" value="ECO:0007669"/>
    <property type="project" value="TreeGrafter"/>
</dbReference>
<evidence type="ECO:0000313" key="7">
    <source>
        <dbReference type="Proteomes" id="UP000186917"/>
    </source>
</evidence>
<dbReference type="OrthoDB" id="594604at2"/>
<dbReference type="SUPFAM" id="SSF46689">
    <property type="entry name" value="Homeodomain-like"/>
    <property type="match status" value="1"/>
</dbReference>
<sequence length="201" mass="22467">MNNIEKRKQQRETARLQIIDAALSIVRTSGWQAVSMRKIAEMIDYTPPVIYAYFSCKEDLLHALSQLGFLKLSRSMQIEARSVVTPVAQLEKMWLAYWQFALEETAFYQLMFGVGASCRNNPFEADEAARIAEVVTPVISKAMLASHGGDENAACKFHACWSVTHGLIALHFLNRGTADAFSRQVLVSTIRNIVVAEVVKA</sequence>
<keyword evidence="3" id="KW-0804">Transcription</keyword>
<reference evidence="7" key="1">
    <citation type="submission" date="2017-01" db="EMBL/GenBank/DDBJ databases">
        <authorList>
            <person name="Varghese N."/>
            <person name="Submissions S."/>
        </authorList>
    </citation>
    <scope>NUCLEOTIDE SEQUENCE [LARGE SCALE GENOMIC DNA]</scope>
    <source>
        <strain evidence="7">DSM 21054</strain>
    </source>
</reference>
<dbReference type="STRING" id="477680.SAMN05421788_115101"/>
<evidence type="ECO:0000256" key="1">
    <source>
        <dbReference type="ARBA" id="ARBA00023015"/>
    </source>
</evidence>
<dbReference type="AlphaFoldDB" id="A0A173MC50"/>
<name>A0A173MC50_9BACT</name>
<keyword evidence="2 4" id="KW-0238">DNA-binding</keyword>
<feature type="DNA-binding region" description="H-T-H motif" evidence="4">
    <location>
        <begin position="35"/>
        <end position="54"/>
    </location>
</feature>
<dbReference type="InterPro" id="IPR025996">
    <property type="entry name" value="MT1864/Rv1816-like_C"/>
</dbReference>
<dbReference type="InterPro" id="IPR036271">
    <property type="entry name" value="Tet_transcr_reg_TetR-rel_C_sf"/>
</dbReference>
<dbReference type="PROSITE" id="PS50977">
    <property type="entry name" value="HTH_TETR_2"/>
    <property type="match status" value="1"/>
</dbReference>
<evidence type="ECO:0000256" key="2">
    <source>
        <dbReference type="ARBA" id="ARBA00023125"/>
    </source>
</evidence>
<dbReference type="Pfam" id="PF13305">
    <property type="entry name" value="TetR_C_33"/>
    <property type="match status" value="1"/>
</dbReference>
<dbReference type="EMBL" id="FTOR01000015">
    <property type="protein sequence ID" value="SIT34300.1"/>
    <property type="molecule type" value="Genomic_DNA"/>
</dbReference>
<dbReference type="RefSeq" id="WP_076382660.1">
    <property type="nucleotide sequence ID" value="NZ_AP017422.1"/>
</dbReference>
<keyword evidence="1" id="KW-0805">Transcription regulation</keyword>
<feature type="domain" description="HTH tetR-type" evidence="5">
    <location>
        <begin position="12"/>
        <end position="72"/>
    </location>
</feature>
<evidence type="ECO:0000259" key="5">
    <source>
        <dbReference type="PROSITE" id="PS50977"/>
    </source>
</evidence>
<gene>
    <name evidence="6" type="ORF">SAMN05421788_115101</name>
</gene>
<keyword evidence="7" id="KW-1185">Reference proteome</keyword>
<dbReference type="PANTHER" id="PTHR30055">
    <property type="entry name" value="HTH-TYPE TRANSCRIPTIONAL REGULATOR RUTR"/>
    <property type="match status" value="1"/>
</dbReference>
<dbReference type="SUPFAM" id="SSF48498">
    <property type="entry name" value="Tetracyclin repressor-like, C-terminal domain"/>
    <property type="match status" value="1"/>
</dbReference>
<evidence type="ECO:0000256" key="4">
    <source>
        <dbReference type="PROSITE-ProRule" id="PRU00335"/>
    </source>
</evidence>
<dbReference type="KEGG" id="fln:FLA_1064"/>
<dbReference type="PANTHER" id="PTHR30055:SF234">
    <property type="entry name" value="HTH-TYPE TRANSCRIPTIONAL REGULATOR BETI"/>
    <property type="match status" value="1"/>
</dbReference>
<dbReference type="Proteomes" id="UP000186917">
    <property type="component" value="Unassembled WGS sequence"/>
</dbReference>
<organism evidence="6 7">
    <name type="scientific">Filimonas lacunae</name>
    <dbReference type="NCBI Taxonomy" id="477680"/>
    <lineage>
        <taxon>Bacteria</taxon>
        <taxon>Pseudomonadati</taxon>
        <taxon>Bacteroidota</taxon>
        <taxon>Chitinophagia</taxon>
        <taxon>Chitinophagales</taxon>
        <taxon>Chitinophagaceae</taxon>
        <taxon>Filimonas</taxon>
    </lineage>
</organism>
<protein>
    <submittedName>
        <fullName evidence="6">Transcriptional regulator, TetR family</fullName>
    </submittedName>
</protein>